<protein>
    <submittedName>
        <fullName evidence="2">Uncharacterized protein</fullName>
    </submittedName>
</protein>
<proteinExistence type="predicted"/>
<accession>A0ABV0USB9</accession>
<organism evidence="2 3">
    <name type="scientific">Ilyodon furcidens</name>
    <name type="common">goldbreast splitfin</name>
    <dbReference type="NCBI Taxonomy" id="33524"/>
    <lineage>
        <taxon>Eukaryota</taxon>
        <taxon>Metazoa</taxon>
        <taxon>Chordata</taxon>
        <taxon>Craniata</taxon>
        <taxon>Vertebrata</taxon>
        <taxon>Euteleostomi</taxon>
        <taxon>Actinopterygii</taxon>
        <taxon>Neopterygii</taxon>
        <taxon>Teleostei</taxon>
        <taxon>Neoteleostei</taxon>
        <taxon>Acanthomorphata</taxon>
        <taxon>Ovalentaria</taxon>
        <taxon>Atherinomorphae</taxon>
        <taxon>Cyprinodontiformes</taxon>
        <taxon>Goodeidae</taxon>
        <taxon>Ilyodon</taxon>
    </lineage>
</organism>
<evidence type="ECO:0000313" key="2">
    <source>
        <dbReference type="EMBL" id="MEQ2247975.1"/>
    </source>
</evidence>
<name>A0ABV0USB9_9TELE</name>
<evidence type="ECO:0000313" key="3">
    <source>
        <dbReference type="Proteomes" id="UP001482620"/>
    </source>
</evidence>
<reference evidence="2 3" key="1">
    <citation type="submission" date="2021-06" db="EMBL/GenBank/DDBJ databases">
        <authorList>
            <person name="Palmer J.M."/>
        </authorList>
    </citation>
    <scope>NUCLEOTIDE SEQUENCE [LARGE SCALE GENOMIC DNA]</scope>
    <source>
        <strain evidence="3">if_2019</strain>
        <tissue evidence="2">Muscle</tissue>
    </source>
</reference>
<dbReference type="Proteomes" id="UP001482620">
    <property type="component" value="Unassembled WGS sequence"/>
</dbReference>
<gene>
    <name evidence="2" type="ORF">ILYODFUR_014588</name>
</gene>
<feature type="region of interest" description="Disordered" evidence="1">
    <location>
        <begin position="80"/>
        <end position="105"/>
    </location>
</feature>
<comment type="caution">
    <text evidence="2">The sequence shown here is derived from an EMBL/GenBank/DDBJ whole genome shotgun (WGS) entry which is preliminary data.</text>
</comment>
<evidence type="ECO:0000256" key="1">
    <source>
        <dbReference type="SAM" id="MobiDB-lite"/>
    </source>
</evidence>
<dbReference type="EMBL" id="JAHRIQ010082334">
    <property type="protein sequence ID" value="MEQ2247975.1"/>
    <property type="molecule type" value="Genomic_DNA"/>
</dbReference>
<sequence>MAITQADKMLSSFWCSVCFSVLVLSGVTSSTLHLHPEQRYTLPQNRGFFTVGANEDLFAGDGRSSAASALPLAARSDAQVMSGSGAHREHRSRRSAGKSAMPKVYGQDDTAVEQQNSMKEWVQRSISEYTSTPPKCRRTERISFLNINELLFTRVLRSLDPKHTGLDSF</sequence>
<keyword evidence="3" id="KW-1185">Reference proteome</keyword>